<evidence type="ECO:0000313" key="2">
    <source>
        <dbReference type="EMBL" id="KAJ9609374.1"/>
    </source>
</evidence>
<comment type="caution">
    <text evidence="2">The sequence shown here is derived from an EMBL/GenBank/DDBJ whole genome shotgun (WGS) entry which is preliminary data.</text>
</comment>
<reference evidence="2" key="1">
    <citation type="submission" date="2022-10" db="EMBL/GenBank/DDBJ databases">
        <title>Culturing micro-colonial fungi from biological soil crusts in the Mojave desert and describing Neophaeococcomyces mojavensis, and introducing the new genera and species Taxawa tesnikishii.</title>
        <authorList>
            <person name="Kurbessoian T."/>
            <person name="Stajich J.E."/>
        </authorList>
    </citation>
    <scope>NUCLEOTIDE SEQUENCE</scope>
    <source>
        <strain evidence="2">TK_41</strain>
    </source>
</reference>
<evidence type="ECO:0000256" key="1">
    <source>
        <dbReference type="SAM" id="MobiDB-lite"/>
    </source>
</evidence>
<gene>
    <name evidence="2" type="ORF">H2200_005701</name>
</gene>
<proteinExistence type="predicted"/>
<feature type="compositionally biased region" description="Pro residues" evidence="1">
    <location>
        <begin position="73"/>
        <end position="85"/>
    </location>
</feature>
<protein>
    <submittedName>
        <fullName evidence="2">Uncharacterized protein</fullName>
    </submittedName>
</protein>
<keyword evidence="3" id="KW-1185">Reference proteome</keyword>
<dbReference type="EMBL" id="JAPDRK010000008">
    <property type="protein sequence ID" value="KAJ9609374.1"/>
    <property type="molecule type" value="Genomic_DNA"/>
</dbReference>
<evidence type="ECO:0000313" key="3">
    <source>
        <dbReference type="Proteomes" id="UP001172673"/>
    </source>
</evidence>
<feature type="compositionally biased region" description="Acidic residues" evidence="1">
    <location>
        <begin position="1"/>
        <end position="26"/>
    </location>
</feature>
<accession>A0AA39CIE9</accession>
<dbReference type="AlphaFoldDB" id="A0AA39CIE9"/>
<feature type="region of interest" description="Disordered" evidence="1">
    <location>
        <begin position="1"/>
        <end position="28"/>
    </location>
</feature>
<sequence>MADYDDFDGYSENDEYDNEIDPEDIGESVPPWRAIIDFPPYFIDRTIFWTGVDGTMQQYDIIPPIDPSENDEIPPPPDRPPPPPSANYEQDNLLPREVVPPREPAISSSSITIPLSNLEFGAPRRPRCTDLREWLFHNAQANLVPIDLSGLAAITVVSFELGLYVRQQSISFNFTFVKDQVRLEPGFVTRLDRIPRRLDFSEPLPEGEMARYDFMFRSAQQACRELATLLPEWLESLCQLRDVYDELSRETKEMLKLDITLAELHGYSQERLSDVSSRLMAWFTSSPIGCLDIYIDKILPWIARLPSRTRSITSEVERITNTPSSDFTTSGDYLQDLARKMIGLTIVVKSGWYGINDVKARVKHFREHTRAETAPTEETDSLPDLVEAVSETML</sequence>
<organism evidence="2 3">
    <name type="scientific">Cladophialophora chaetospira</name>
    <dbReference type="NCBI Taxonomy" id="386627"/>
    <lineage>
        <taxon>Eukaryota</taxon>
        <taxon>Fungi</taxon>
        <taxon>Dikarya</taxon>
        <taxon>Ascomycota</taxon>
        <taxon>Pezizomycotina</taxon>
        <taxon>Eurotiomycetes</taxon>
        <taxon>Chaetothyriomycetidae</taxon>
        <taxon>Chaetothyriales</taxon>
        <taxon>Herpotrichiellaceae</taxon>
        <taxon>Cladophialophora</taxon>
    </lineage>
</organism>
<feature type="region of interest" description="Disordered" evidence="1">
    <location>
        <begin position="59"/>
        <end position="90"/>
    </location>
</feature>
<dbReference type="Proteomes" id="UP001172673">
    <property type="component" value="Unassembled WGS sequence"/>
</dbReference>
<name>A0AA39CIE9_9EURO</name>